<evidence type="ECO:0000313" key="3">
    <source>
        <dbReference type="Proteomes" id="UP000054988"/>
    </source>
</evidence>
<name>A0A0W0EUZ7_MONRR</name>
<feature type="region of interest" description="Disordered" evidence="1">
    <location>
        <begin position="1"/>
        <end position="28"/>
    </location>
</feature>
<feature type="compositionally biased region" description="Pro residues" evidence="1">
    <location>
        <begin position="19"/>
        <end position="28"/>
    </location>
</feature>
<comment type="caution">
    <text evidence="2">The sequence shown here is derived from an EMBL/GenBank/DDBJ whole genome shotgun (WGS) entry which is preliminary data.</text>
</comment>
<organism evidence="2 3">
    <name type="scientific">Moniliophthora roreri</name>
    <name type="common">Frosty pod rot fungus</name>
    <name type="synonym">Monilia roreri</name>
    <dbReference type="NCBI Taxonomy" id="221103"/>
    <lineage>
        <taxon>Eukaryota</taxon>
        <taxon>Fungi</taxon>
        <taxon>Dikarya</taxon>
        <taxon>Basidiomycota</taxon>
        <taxon>Agaricomycotina</taxon>
        <taxon>Agaricomycetes</taxon>
        <taxon>Agaricomycetidae</taxon>
        <taxon>Agaricales</taxon>
        <taxon>Marasmiineae</taxon>
        <taxon>Marasmiaceae</taxon>
        <taxon>Moniliophthora</taxon>
    </lineage>
</organism>
<evidence type="ECO:0000256" key="1">
    <source>
        <dbReference type="SAM" id="MobiDB-lite"/>
    </source>
</evidence>
<dbReference type="EMBL" id="LATX01002515">
    <property type="protein sequence ID" value="KTB27904.1"/>
    <property type="molecule type" value="Genomic_DNA"/>
</dbReference>
<reference evidence="2 3" key="1">
    <citation type="submission" date="2015-12" db="EMBL/GenBank/DDBJ databases">
        <title>Draft genome sequence of Moniliophthora roreri, the causal agent of frosty pod rot of cacao.</title>
        <authorList>
            <person name="Aime M.C."/>
            <person name="Diaz-Valderrama J.R."/>
            <person name="Kijpornyongpan T."/>
            <person name="Phillips-Mora W."/>
        </authorList>
    </citation>
    <scope>NUCLEOTIDE SEQUENCE [LARGE SCALE GENOMIC DNA]</scope>
    <source>
        <strain evidence="2 3">MCA 2952</strain>
    </source>
</reference>
<gene>
    <name evidence="2" type="ORF">WG66_19543</name>
</gene>
<proteinExistence type="predicted"/>
<accession>A0A0W0EUZ7</accession>
<sequence length="28" mass="2887">MAKVTLKSTNAHMATNSVTPPPLGPPLL</sequence>
<dbReference type="Proteomes" id="UP000054988">
    <property type="component" value="Unassembled WGS sequence"/>
</dbReference>
<feature type="compositionally biased region" description="Polar residues" evidence="1">
    <location>
        <begin position="1"/>
        <end position="18"/>
    </location>
</feature>
<evidence type="ECO:0000313" key="2">
    <source>
        <dbReference type="EMBL" id="KTB27904.1"/>
    </source>
</evidence>
<protein>
    <submittedName>
        <fullName evidence="2">Uncharacterized protein</fullName>
    </submittedName>
</protein>
<dbReference type="AlphaFoldDB" id="A0A0W0EUZ7"/>